<dbReference type="Pfam" id="PF02214">
    <property type="entry name" value="BTB_2"/>
    <property type="match status" value="1"/>
</dbReference>
<keyword evidence="15" id="KW-1185">Reference proteome</keyword>
<accession>A0A1D1W798</accession>
<dbReference type="Gene3D" id="1.20.120.350">
    <property type="entry name" value="Voltage-gated potassium channels. Chain C"/>
    <property type="match status" value="1"/>
</dbReference>
<dbReference type="InterPro" id="IPR003131">
    <property type="entry name" value="T1-type_BTB"/>
</dbReference>
<name>A0A1D1W798_RAMVA</name>
<dbReference type="SUPFAM" id="SSF54695">
    <property type="entry name" value="POZ domain"/>
    <property type="match status" value="1"/>
</dbReference>
<dbReference type="AlphaFoldDB" id="A0A1D1W798"/>
<dbReference type="GO" id="GO:0051260">
    <property type="term" value="P:protein homooligomerization"/>
    <property type="evidence" value="ECO:0007669"/>
    <property type="project" value="InterPro"/>
</dbReference>
<dbReference type="PRINTS" id="PR01496">
    <property type="entry name" value="SHAKERCHANEL"/>
</dbReference>
<evidence type="ECO:0000256" key="11">
    <source>
        <dbReference type="ARBA" id="ARBA00023303"/>
    </source>
</evidence>
<sequence length="491" mass="55985">MMSRVSVDPRGGLSNREMSDMKMALGNFRYNSSEIELVPRTESFGSSTNSGLTIEADDIPMQVSGWDFPQLKFRLPTDEIIMLNVGGTIFKTRASTLAKYPDTLLGNAKRREEFYDPATNEYFFDRSPAAFGSVLEYYYSGDFVRPTTVPLHVFVRELLYYEIGEDAVENFLRAEDLYDDPPKEPKNPTQRLIYDLFNDPGSSLAAQMLAIFDICLVVLAMISLCTVTLPEFQDFEQTENGTIICTKAYFRENSAKNPFFVIDVVCNTWFLIDIIVRFLVSPSKKDFICTFSTVIDFVSIVPFIVDLIASAVSQDQYDGSATSWLLAFRILRFFRIFRAFKMEKYADGLRVLEQTFSNAHRELGIMLLFLFVGMVFFSATMYYAERGTAGTDYTSIPASFWWAIITWTTIGYGDVYPKTPSGKIVGCVCALTGVLTLGMIIPPVVRRFEHYFYRPQTMAELRKVFEEYDTRKRSQGVRGYSNSKEVFRALV</sequence>
<evidence type="ECO:0000256" key="3">
    <source>
        <dbReference type="ARBA" id="ARBA00022538"/>
    </source>
</evidence>
<feature type="transmembrane region" description="Helical" evidence="12">
    <location>
        <begin position="321"/>
        <end position="340"/>
    </location>
</feature>
<evidence type="ECO:0000256" key="12">
    <source>
        <dbReference type="SAM" id="Phobius"/>
    </source>
</evidence>
<evidence type="ECO:0000256" key="9">
    <source>
        <dbReference type="ARBA" id="ARBA00023065"/>
    </source>
</evidence>
<evidence type="ECO:0000313" key="14">
    <source>
        <dbReference type="EMBL" id="GAV08773.1"/>
    </source>
</evidence>
<gene>
    <name evidence="14" type="primary">RvY_18419-1</name>
    <name evidence="14" type="synonym">RvY_18419.1</name>
    <name evidence="14" type="ORF">RvY_18419</name>
</gene>
<evidence type="ECO:0000256" key="7">
    <source>
        <dbReference type="ARBA" id="ARBA00022958"/>
    </source>
</evidence>
<dbReference type="SMART" id="SM00225">
    <property type="entry name" value="BTB"/>
    <property type="match status" value="1"/>
</dbReference>
<evidence type="ECO:0000256" key="2">
    <source>
        <dbReference type="ARBA" id="ARBA00022448"/>
    </source>
</evidence>
<dbReference type="GO" id="GO:0005251">
    <property type="term" value="F:delayed rectifier potassium channel activity"/>
    <property type="evidence" value="ECO:0007669"/>
    <property type="project" value="TreeGrafter"/>
</dbReference>
<keyword evidence="2" id="KW-0813">Transport</keyword>
<feature type="transmembrane region" description="Helical" evidence="12">
    <location>
        <begin position="209"/>
        <end position="229"/>
    </location>
</feature>
<reference evidence="14 15" key="1">
    <citation type="journal article" date="2016" name="Nat. Commun.">
        <title>Extremotolerant tardigrade genome and improved radiotolerance of human cultured cells by tardigrade-unique protein.</title>
        <authorList>
            <person name="Hashimoto T."/>
            <person name="Horikawa D.D."/>
            <person name="Saito Y."/>
            <person name="Kuwahara H."/>
            <person name="Kozuka-Hata H."/>
            <person name="Shin-I T."/>
            <person name="Minakuchi Y."/>
            <person name="Ohishi K."/>
            <person name="Motoyama A."/>
            <person name="Aizu T."/>
            <person name="Enomoto A."/>
            <person name="Kondo K."/>
            <person name="Tanaka S."/>
            <person name="Hara Y."/>
            <person name="Koshikawa S."/>
            <person name="Sagara H."/>
            <person name="Miura T."/>
            <person name="Yokobori S."/>
            <person name="Miyagawa K."/>
            <person name="Suzuki Y."/>
            <person name="Kubo T."/>
            <person name="Oyama M."/>
            <person name="Kohara Y."/>
            <person name="Fujiyama A."/>
            <person name="Arakawa K."/>
            <person name="Katayama T."/>
            <person name="Toyoda A."/>
            <person name="Kunieda T."/>
        </authorList>
    </citation>
    <scope>NUCLEOTIDE SEQUENCE [LARGE SCALE GENOMIC DNA]</scope>
    <source>
        <strain evidence="14 15">YOKOZUNA-1</strain>
    </source>
</reference>
<keyword evidence="6" id="KW-0851">Voltage-gated channel</keyword>
<evidence type="ECO:0000256" key="6">
    <source>
        <dbReference type="ARBA" id="ARBA00022882"/>
    </source>
</evidence>
<dbReference type="FunFam" id="1.10.287.70:FF:000002">
    <property type="entry name" value="Potassium voltage-gated channel subfamily a member"/>
    <property type="match status" value="1"/>
</dbReference>
<dbReference type="PANTHER" id="PTHR11537">
    <property type="entry name" value="VOLTAGE-GATED POTASSIUM CHANNEL"/>
    <property type="match status" value="1"/>
</dbReference>
<evidence type="ECO:0000256" key="4">
    <source>
        <dbReference type="ARBA" id="ARBA00022692"/>
    </source>
</evidence>
<proteinExistence type="predicted"/>
<dbReference type="InterPro" id="IPR027359">
    <property type="entry name" value="Volt_channel_dom_sf"/>
</dbReference>
<evidence type="ECO:0000259" key="13">
    <source>
        <dbReference type="SMART" id="SM00225"/>
    </source>
</evidence>
<keyword evidence="11" id="KW-0407">Ion channel</keyword>
<dbReference type="Proteomes" id="UP000186922">
    <property type="component" value="Unassembled WGS sequence"/>
</dbReference>
<feature type="transmembrane region" description="Helical" evidence="12">
    <location>
        <begin position="363"/>
        <end position="384"/>
    </location>
</feature>
<dbReference type="OrthoDB" id="415460at2759"/>
<evidence type="ECO:0000256" key="10">
    <source>
        <dbReference type="ARBA" id="ARBA00023136"/>
    </source>
</evidence>
<dbReference type="InterPro" id="IPR000210">
    <property type="entry name" value="BTB/POZ_dom"/>
</dbReference>
<dbReference type="SUPFAM" id="SSF81324">
    <property type="entry name" value="Voltage-gated potassium channels"/>
    <property type="match status" value="1"/>
</dbReference>
<dbReference type="PRINTS" id="PR00169">
    <property type="entry name" value="KCHANNEL"/>
</dbReference>
<dbReference type="PANTHER" id="PTHR11537:SF113">
    <property type="entry name" value="POTASSIUM VOLTAGE-GATED CHANNEL PROTEIN SHAKER"/>
    <property type="match status" value="1"/>
</dbReference>
<keyword evidence="4 12" id="KW-0812">Transmembrane</keyword>
<evidence type="ECO:0000256" key="5">
    <source>
        <dbReference type="ARBA" id="ARBA00022826"/>
    </source>
</evidence>
<dbReference type="EMBL" id="BDGG01000019">
    <property type="protein sequence ID" value="GAV08773.1"/>
    <property type="molecule type" value="Genomic_DNA"/>
</dbReference>
<feature type="domain" description="BTB" evidence="13">
    <location>
        <begin position="79"/>
        <end position="176"/>
    </location>
</feature>
<feature type="transmembrane region" description="Helical" evidence="12">
    <location>
        <begin position="396"/>
        <end position="412"/>
    </location>
</feature>
<feature type="transmembrane region" description="Helical" evidence="12">
    <location>
        <begin position="259"/>
        <end position="280"/>
    </location>
</feature>
<comment type="subcellular location">
    <subcellularLocation>
        <location evidence="1">Membrane</location>
        <topology evidence="1">Multi-pass membrane protein</topology>
    </subcellularLocation>
</comment>
<dbReference type="GO" id="GO:0008076">
    <property type="term" value="C:voltage-gated potassium channel complex"/>
    <property type="evidence" value="ECO:0007669"/>
    <property type="project" value="InterPro"/>
</dbReference>
<feature type="transmembrane region" description="Helical" evidence="12">
    <location>
        <begin position="287"/>
        <end position="309"/>
    </location>
</feature>
<keyword evidence="9" id="KW-0406">Ion transport</keyword>
<dbReference type="Gene3D" id="1.10.287.70">
    <property type="match status" value="1"/>
</dbReference>
<dbReference type="GO" id="GO:0001508">
    <property type="term" value="P:action potential"/>
    <property type="evidence" value="ECO:0007669"/>
    <property type="project" value="TreeGrafter"/>
</dbReference>
<evidence type="ECO:0000313" key="15">
    <source>
        <dbReference type="Proteomes" id="UP000186922"/>
    </source>
</evidence>
<dbReference type="Pfam" id="PF00520">
    <property type="entry name" value="Ion_trans"/>
    <property type="match status" value="1"/>
</dbReference>
<dbReference type="STRING" id="947166.A0A1D1W798"/>
<protein>
    <recommendedName>
        <fullName evidence="13">BTB domain-containing protein</fullName>
    </recommendedName>
</protein>
<evidence type="ECO:0000256" key="8">
    <source>
        <dbReference type="ARBA" id="ARBA00022989"/>
    </source>
</evidence>
<keyword evidence="10 12" id="KW-0472">Membrane</keyword>
<feature type="transmembrane region" description="Helical" evidence="12">
    <location>
        <begin position="424"/>
        <end position="445"/>
    </location>
</feature>
<organism evidence="14 15">
    <name type="scientific">Ramazzottius varieornatus</name>
    <name type="common">Water bear</name>
    <name type="synonym">Tardigrade</name>
    <dbReference type="NCBI Taxonomy" id="947166"/>
    <lineage>
        <taxon>Eukaryota</taxon>
        <taxon>Metazoa</taxon>
        <taxon>Ecdysozoa</taxon>
        <taxon>Tardigrada</taxon>
        <taxon>Eutardigrada</taxon>
        <taxon>Parachela</taxon>
        <taxon>Hypsibioidea</taxon>
        <taxon>Ramazzottiidae</taxon>
        <taxon>Ramazzottius</taxon>
    </lineage>
</organism>
<keyword evidence="5" id="KW-0631">Potassium channel</keyword>
<comment type="caution">
    <text evidence="14">The sequence shown here is derived from an EMBL/GenBank/DDBJ whole genome shotgun (WGS) entry which is preliminary data.</text>
</comment>
<dbReference type="Gene3D" id="3.30.710.10">
    <property type="entry name" value="Potassium Channel Kv1.1, Chain A"/>
    <property type="match status" value="1"/>
</dbReference>
<dbReference type="InterPro" id="IPR028325">
    <property type="entry name" value="VG_K_chnl"/>
</dbReference>
<dbReference type="InterPro" id="IPR003968">
    <property type="entry name" value="K_chnl_volt-dep_Kv"/>
</dbReference>
<dbReference type="InterPro" id="IPR003972">
    <property type="entry name" value="K_chnl_volt-dep_Kv1"/>
</dbReference>
<keyword evidence="8 12" id="KW-1133">Transmembrane helix</keyword>
<keyword evidence="7" id="KW-0630">Potassium</keyword>
<keyword evidence="3" id="KW-0633">Potassium transport</keyword>
<dbReference type="InterPro" id="IPR011333">
    <property type="entry name" value="SKP1/BTB/POZ_sf"/>
</dbReference>
<dbReference type="InterPro" id="IPR005821">
    <property type="entry name" value="Ion_trans_dom"/>
</dbReference>
<dbReference type="PRINTS" id="PR01491">
    <property type="entry name" value="KVCHANNEL"/>
</dbReference>
<evidence type="ECO:0000256" key="1">
    <source>
        <dbReference type="ARBA" id="ARBA00004141"/>
    </source>
</evidence>